<name>A0ABW4KFL0_9BACI</name>
<proteinExistence type="predicted"/>
<protein>
    <submittedName>
        <fullName evidence="1">Uncharacterized protein</fullName>
    </submittedName>
</protein>
<evidence type="ECO:0000313" key="2">
    <source>
        <dbReference type="Proteomes" id="UP001597301"/>
    </source>
</evidence>
<evidence type="ECO:0000313" key="1">
    <source>
        <dbReference type="EMBL" id="MFD1705148.1"/>
    </source>
</evidence>
<organism evidence="1 2">
    <name type="scientific">Siminovitchia sediminis</name>
    <dbReference type="NCBI Taxonomy" id="1274353"/>
    <lineage>
        <taxon>Bacteria</taxon>
        <taxon>Bacillati</taxon>
        <taxon>Bacillota</taxon>
        <taxon>Bacilli</taxon>
        <taxon>Bacillales</taxon>
        <taxon>Bacillaceae</taxon>
        <taxon>Siminovitchia</taxon>
    </lineage>
</organism>
<sequence>MSNPKITANDYNTQMTLPPEVKEEAAVSQVRLLPSLSLIITARALPSWMWRE</sequence>
<comment type="caution">
    <text evidence="1">The sequence shown here is derived from an EMBL/GenBank/DDBJ whole genome shotgun (WGS) entry which is preliminary data.</text>
</comment>
<accession>A0ABW4KFL0</accession>
<dbReference type="RefSeq" id="WP_380771347.1">
    <property type="nucleotide sequence ID" value="NZ_JBHUEO010000001.1"/>
</dbReference>
<reference evidence="2" key="1">
    <citation type="journal article" date="2019" name="Int. J. Syst. Evol. Microbiol.">
        <title>The Global Catalogue of Microorganisms (GCM) 10K type strain sequencing project: providing services to taxonomists for standard genome sequencing and annotation.</title>
        <authorList>
            <consortium name="The Broad Institute Genomics Platform"/>
            <consortium name="The Broad Institute Genome Sequencing Center for Infectious Disease"/>
            <person name="Wu L."/>
            <person name="Ma J."/>
        </authorList>
    </citation>
    <scope>NUCLEOTIDE SEQUENCE [LARGE SCALE GENOMIC DNA]</scope>
    <source>
        <strain evidence="2">CGMCC 1.12295</strain>
    </source>
</reference>
<keyword evidence="2" id="KW-1185">Reference proteome</keyword>
<dbReference type="EMBL" id="JBHUEO010000001">
    <property type="protein sequence ID" value="MFD1705148.1"/>
    <property type="molecule type" value="Genomic_DNA"/>
</dbReference>
<dbReference type="Proteomes" id="UP001597301">
    <property type="component" value="Unassembled WGS sequence"/>
</dbReference>
<gene>
    <name evidence="1" type="ORF">ACFSCZ_00090</name>
</gene>